<dbReference type="GO" id="GO:0005524">
    <property type="term" value="F:ATP binding"/>
    <property type="evidence" value="ECO:0007669"/>
    <property type="project" value="UniProtKB-KW"/>
</dbReference>
<dbReference type="InterPro" id="IPR005894">
    <property type="entry name" value="DrrA"/>
</dbReference>
<dbReference type="Pfam" id="PF00005">
    <property type="entry name" value="ABC_tran"/>
    <property type="match status" value="1"/>
</dbReference>
<evidence type="ECO:0000259" key="10">
    <source>
        <dbReference type="PROSITE" id="PS50893"/>
    </source>
</evidence>
<proteinExistence type="inferred from homology"/>
<evidence type="ECO:0000313" key="11">
    <source>
        <dbReference type="EMBL" id="NMH96304.1"/>
    </source>
</evidence>
<dbReference type="PROSITE" id="PS50893">
    <property type="entry name" value="ABC_TRANSPORTER_2"/>
    <property type="match status" value="1"/>
</dbReference>
<evidence type="ECO:0000256" key="3">
    <source>
        <dbReference type="ARBA" id="ARBA00022475"/>
    </source>
</evidence>
<name>A0ABX1S7S7_9PSEU</name>
<dbReference type="PANTHER" id="PTHR42711:SF19">
    <property type="entry name" value="DOXORUBICIN RESISTANCE ATP-BINDING PROTEIN DRRA"/>
    <property type="match status" value="1"/>
</dbReference>
<dbReference type="InterPro" id="IPR027417">
    <property type="entry name" value="P-loop_NTPase"/>
</dbReference>
<evidence type="ECO:0000256" key="6">
    <source>
        <dbReference type="ARBA" id="ARBA00022967"/>
    </source>
</evidence>
<reference evidence="11 12" key="1">
    <citation type="submission" date="2020-04" db="EMBL/GenBank/DDBJ databases">
        <authorList>
            <person name="Klaysubun C."/>
            <person name="Duangmal K."/>
            <person name="Lipun K."/>
        </authorList>
    </citation>
    <scope>NUCLEOTIDE SEQUENCE [LARGE SCALE GENOMIC DNA]</scope>
    <source>
        <strain evidence="11 12">K10HN5</strain>
    </source>
</reference>
<dbReference type="SMART" id="SM00382">
    <property type="entry name" value="AAA"/>
    <property type="match status" value="1"/>
</dbReference>
<dbReference type="SUPFAM" id="SSF52540">
    <property type="entry name" value="P-loop containing nucleoside triphosphate hydrolases"/>
    <property type="match status" value="1"/>
</dbReference>
<feature type="domain" description="ABC transporter" evidence="10">
    <location>
        <begin position="6"/>
        <end position="236"/>
    </location>
</feature>
<dbReference type="RefSeq" id="WP_169379661.1">
    <property type="nucleotide sequence ID" value="NZ_JAAXLA010000003.1"/>
</dbReference>
<comment type="subcellular location">
    <subcellularLocation>
        <location evidence="1">Cell membrane</location>
        <topology evidence="1">Peripheral membrane protein</topology>
        <orientation evidence="1">Cytoplasmic side</orientation>
    </subcellularLocation>
</comment>
<evidence type="ECO:0000256" key="4">
    <source>
        <dbReference type="ARBA" id="ARBA00022741"/>
    </source>
</evidence>
<dbReference type="InterPro" id="IPR003593">
    <property type="entry name" value="AAA+_ATPase"/>
</dbReference>
<evidence type="ECO:0000256" key="8">
    <source>
        <dbReference type="ARBA" id="ARBA00023251"/>
    </source>
</evidence>
<gene>
    <name evidence="11" type="ORF">HF526_03050</name>
</gene>
<evidence type="ECO:0000313" key="12">
    <source>
        <dbReference type="Proteomes" id="UP000820669"/>
    </source>
</evidence>
<comment type="caution">
    <text evidence="11">The sequence shown here is derived from an EMBL/GenBank/DDBJ whole genome shotgun (WGS) entry which is preliminary data.</text>
</comment>
<keyword evidence="7" id="KW-0472">Membrane</keyword>
<comment type="similarity">
    <text evidence="9">Belongs to the ABC transporter superfamily. Drug exporter-1 (DrugE1) (TC 3.A.1.105) family.</text>
</comment>
<keyword evidence="3" id="KW-1003">Cell membrane</keyword>
<accession>A0ABX1S7S7</accession>
<keyword evidence="6" id="KW-1278">Translocase</keyword>
<evidence type="ECO:0000256" key="5">
    <source>
        <dbReference type="ARBA" id="ARBA00022840"/>
    </source>
</evidence>
<keyword evidence="8" id="KW-0046">Antibiotic resistance</keyword>
<keyword evidence="5 11" id="KW-0067">ATP-binding</keyword>
<dbReference type="Proteomes" id="UP000820669">
    <property type="component" value="Unassembled WGS sequence"/>
</dbReference>
<dbReference type="NCBIfam" id="TIGR01188">
    <property type="entry name" value="drrA"/>
    <property type="match status" value="1"/>
</dbReference>
<dbReference type="PANTHER" id="PTHR42711">
    <property type="entry name" value="ABC TRANSPORTER ATP-BINDING PROTEIN"/>
    <property type="match status" value="1"/>
</dbReference>
<keyword evidence="2" id="KW-0813">Transport</keyword>
<dbReference type="InterPro" id="IPR050763">
    <property type="entry name" value="ABC_transporter_ATP-binding"/>
</dbReference>
<dbReference type="InterPro" id="IPR003439">
    <property type="entry name" value="ABC_transporter-like_ATP-bd"/>
</dbReference>
<dbReference type="InterPro" id="IPR017871">
    <property type="entry name" value="ABC_transporter-like_CS"/>
</dbReference>
<dbReference type="PROSITE" id="PS00211">
    <property type="entry name" value="ABC_TRANSPORTER_1"/>
    <property type="match status" value="1"/>
</dbReference>
<organism evidence="11 12">
    <name type="scientific">Pseudonocardia acidicola</name>
    <dbReference type="NCBI Taxonomy" id="2724939"/>
    <lineage>
        <taxon>Bacteria</taxon>
        <taxon>Bacillati</taxon>
        <taxon>Actinomycetota</taxon>
        <taxon>Actinomycetes</taxon>
        <taxon>Pseudonocardiales</taxon>
        <taxon>Pseudonocardiaceae</taxon>
        <taxon>Pseudonocardia</taxon>
    </lineage>
</organism>
<evidence type="ECO:0000256" key="9">
    <source>
        <dbReference type="ARBA" id="ARBA00049985"/>
    </source>
</evidence>
<keyword evidence="4" id="KW-0547">Nucleotide-binding</keyword>
<evidence type="ECO:0000256" key="7">
    <source>
        <dbReference type="ARBA" id="ARBA00023136"/>
    </source>
</evidence>
<dbReference type="Gene3D" id="3.40.50.300">
    <property type="entry name" value="P-loop containing nucleotide triphosphate hydrolases"/>
    <property type="match status" value="1"/>
</dbReference>
<keyword evidence="12" id="KW-1185">Reference proteome</keyword>
<evidence type="ECO:0000256" key="1">
    <source>
        <dbReference type="ARBA" id="ARBA00004413"/>
    </source>
</evidence>
<evidence type="ECO:0000256" key="2">
    <source>
        <dbReference type="ARBA" id="ARBA00022448"/>
    </source>
</evidence>
<sequence length="327" mass="34434">MSQLAVRVEGLTKSFGSTRALDGVDLEIPTGTVLGLLGPNGAGKTTTVRVLTTLLRPDAGRAWVAGHDVVAEPQAVRRAIGLSGQYAAVDENLTGLENLYMVGRLYGLKRAAAKARARELLERFRLTEAAERPSKTYSGGMRRRLDLAGALVAAPSVVVLDEPTTGLDPRGRLDTWSMISELVADGATVLLTTQYLEEADQLADNIVVIDHGRAIASGTADELKAQIGGERLQVVVAQPEQVGYAHGVLAAVGVGEPVVDEHLRRVSVPVSGGTKALVEALRRFDGEGVELLDVALQRPTLDDVFLTLTGHPAEDAEQPVGTTGGAA</sequence>
<dbReference type="EMBL" id="JAAXLA010000003">
    <property type="protein sequence ID" value="NMH96304.1"/>
    <property type="molecule type" value="Genomic_DNA"/>
</dbReference>
<protein>
    <submittedName>
        <fullName evidence="11">ATP-binding cassette domain-containing protein</fullName>
    </submittedName>
</protein>